<dbReference type="OrthoDB" id="3314528at2"/>
<dbReference type="Proteomes" id="UP000199268">
    <property type="component" value="Unassembled WGS sequence"/>
</dbReference>
<evidence type="ECO:0000259" key="16">
    <source>
        <dbReference type="SMART" id="SM00919"/>
    </source>
</evidence>
<comment type="cofactor">
    <cofactor evidence="1">
        <name>NAD(+)</name>
        <dbReference type="ChEBI" id="CHEBI:57540"/>
    </cofactor>
</comment>
<evidence type="ECO:0000256" key="5">
    <source>
        <dbReference type="ARBA" id="ARBA00022723"/>
    </source>
</evidence>
<dbReference type="FunFam" id="3.40.50.10380:FF:000001">
    <property type="entry name" value="NAD-dependent malic enzyme"/>
    <property type="match status" value="1"/>
</dbReference>
<dbReference type="FunFam" id="3.40.50.720:FF:000182">
    <property type="entry name" value="NAD-dependent malic enzyme"/>
    <property type="match status" value="1"/>
</dbReference>
<keyword evidence="5 14" id="KW-0479">Metal-binding</keyword>
<dbReference type="InterPro" id="IPR012301">
    <property type="entry name" value="Malic_N_dom"/>
</dbReference>
<dbReference type="AlphaFoldDB" id="A0A1C4BWR1"/>
<evidence type="ECO:0000256" key="12">
    <source>
        <dbReference type="PIRSR" id="PIRSR000106-1"/>
    </source>
</evidence>
<feature type="domain" description="Malic enzyme N-terminal" evidence="17">
    <location>
        <begin position="68"/>
        <end position="250"/>
    </location>
</feature>
<dbReference type="Gene3D" id="3.40.50.10380">
    <property type="entry name" value="Malic enzyme, N-terminal domain"/>
    <property type="match status" value="1"/>
</dbReference>
<name>A0A1C4BWR1_9LACO</name>
<evidence type="ECO:0000256" key="7">
    <source>
        <dbReference type="ARBA" id="ARBA00023211"/>
    </source>
</evidence>
<dbReference type="InterPro" id="IPR001891">
    <property type="entry name" value="Malic_OxRdtase"/>
</dbReference>
<dbReference type="GO" id="GO:0004470">
    <property type="term" value="F:malic enzyme activity"/>
    <property type="evidence" value="ECO:0007669"/>
    <property type="project" value="InterPro"/>
</dbReference>
<dbReference type="InterPro" id="IPR048182">
    <property type="entry name" value="Malolactic_enz"/>
</dbReference>
<dbReference type="Gene3D" id="3.40.50.720">
    <property type="entry name" value="NAD(P)-binding Rossmann-like Domain"/>
    <property type="match status" value="1"/>
</dbReference>
<dbReference type="STRING" id="1505725.GA0061074_1175"/>
<dbReference type="InterPro" id="IPR015884">
    <property type="entry name" value="Malic_enzyme_CS"/>
</dbReference>
<dbReference type="InterPro" id="IPR037062">
    <property type="entry name" value="Malic_N_dom_sf"/>
</dbReference>
<feature type="active site" description="Proton donor" evidence="12">
    <location>
        <position position="164"/>
    </location>
</feature>
<dbReference type="InterPro" id="IPR036291">
    <property type="entry name" value="NAD(P)-bd_dom_sf"/>
</dbReference>
<dbReference type="InterPro" id="IPR046346">
    <property type="entry name" value="Aminoacid_DH-like_N_sf"/>
</dbReference>
<evidence type="ECO:0000313" key="19">
    <source>
        <dbReference type="Proteomes" id="UP000199268"/>
    </source>
</evidence>
<keyword evidence="19" id="KW-1185">Reference proteome</keyword>
<dbReference type="PANTHER" id="PTHR23406:SF34">
    <property type="entry name" value="NAD-DEPENDENT MALIC ENZYME, MITOCHONDRIAL"/>
    <property type="match status" value="1"/>
</dbReference>
<dbReference type="GO" id="GO:0016616">
    <property type="term" value="F:oxidoreductase activity, acting on the CH-OH group of donors, NAD or NADP as acceptor"/>
    <property type="evidence" value="ECO:0007669"/>
    <property type="project" value="InterPro"/>
</dbReference>
<evidence type="ECO:0000256" key="10">
    <source>
        <dbReference type="ARBA" id="ARBA00066983"/>
    </source>
</evidence>
<sequence length="543" mass="59209">MKSGMQILQDPFSNKGTAFTVAERKELGLVGLLPTKVQSLDEQVSQAYAQYNSKVNDIEKRLFLSQIFNENRTLFYAVLGAHLTEMMPIVYSPTVGETIERYSELFVNPQEVAFLDIHHPENIAESLKNAANGRDIDMIVITDGEGILGIGDWGVQGADIVVGKLMVYTAAAGIDPRRVLPVVLDDGTNRETLLENDGYLGNRHERVRGDEYFNFIDQLVDEADQIFPNFYLHFEDFGRSTATKLLTRYQNRLATFNDDIQGTGIVVTAAVLSALKISGEKLTDQTYITYGAGSAGVGIANRVLQEFINAGLTAEEARKHFYLVDRQGLLFDDDENLTPEQRPFARSRAEFDDGADLTTLEAVVKAVHPTILVGTSGQAGHFTENVVREMAAHAARPIILPLSNPTKLHEAVPEDVINWSEGRALVATGMPFDPVSYEDVVYHIGQANNAVVYPGIGLGVIASKANLLTENMLSASAAALGELVDTSKVGSAILPSFEKLSEISTAVATAVAQAAIDDGVAQQQGDAKTLVEQYQWHPVYGED</sequence>
<feature type="binding site" evidence="13">
    <location>
        <position position="404"/>
    </location>
    <ligand>
        <name>(S)-malate</name>
        <dbReference type="ChEBI" id="CHEBI:15589"/>
    </ligand>
</feature>
<feature type="active site" description="Proton donor" evidence="12">
    <location>
        <position position="91"/>
    </location>
</feature>
<dbReference type="EC" id="4.1.1.101" evidence="10"/>
<evidence type="ECO:0000256" key="6">
    <source>
        <dbReference type="ARBA" id="ARBA00023027"/>
    </source>
</evidence>
<feature type="binding site" evidence="14">
    <location>
        <position position="235"/>
    </location>
    <ligand>
        <name>a divalent metal cation</name>
        <dbReference type="ChEBI" id="CHEBI:60240"/>
    </ligand>
</feature>
<reference evidence="19" key="1">
    <citation type="submission" date="2016-08" db="EMBL/GenBank/DDBJ databases">
        <authorList>
            <person name="Varghese N."/>
            <person name="Submissions Spin"/>
        </authorList>
    </citation>
    <scope>NUCLEOTIDE SEQUENCE [LARGE SCALE GENOMIC DNA]</scope>
    <source>
        <strain evidence="19">R-53094</strain>
    </source>
</reference>
<proteinExistence type="inferred from homology"/>
<dbReference type="RefSeq" id="WP_092463747.1">
    <property type="nucleotide sequence ID" value="NZ_BJEE01000003.1"/>
</dbReference>
<dbReference type="InterPro" id="IPR012302">
    <property type="entry name" value="Malic_NAD-bd"/>
</dbReference>
<evidence type="ECO:0000256" key="1">
    <source>
        <dbReference type="ARBA" id="ARBA00001911"/>
    </source>
</evidence>
<evidence type="ECO:0000313" key="18">
    <source>
        <dbReference type="EMBL" id="SCC11356.1"/>
    </source>
</evidence>
<feature type="binding site" evidence="13">
    <location>
        <position position="448"/>
    </location>
    <ligand>
        <name>(S)-malate</name>
        <dbReference type="ChEBI" id="CHEBI:15589"/>
    </ligand>
</feature>
<keyword evidence="8" id="KW-0456">Lyase</keyword>
<comment type="subunit">
    <text evidence="4">Homodimer.</text>
</comment>
<protein>
    <recommendedName>
        <fullName evidence="11">Malolactic enzyme</fullName>
        <ecNumber evidence="10">4.1.1.101</ecNumber>
    </recommendedName>
</protein>
<evidence type="ECO:0000256" key="15">
    <source>
        <dbReference type="RuleBase" id="RU003427"/>
    </source>
</evidence>
<comment type="similarity">
    <text evidence="3 15">Belongs to the malic enzymes family.</text>
</comment>
<evidence type="ECO:0000256" key="3">
    <source>
        <dbReference type="ARBA" id="ARBA00008785"/>
    </source>
</evidence>
<feature type="binding site" evidence="14">
    <location>
        <position position="236"/>
    </location>
    <ligand>
        <name>a divalent metal cation</name>
        <dbReference type="ChEBI" id="CHEBI:60240"/>
    </ligand>
</feature>
<dbReference type="NCBIfam" id="NF041582">
    <property type="entry name" value="malolactic"/>
    <property type="match status" value="1"/>
</dbReference>
<evidence type="ECO:0000256" key="14">
    <source>
        <dbReference type="PIRSR" id="PIRSR000106-3"/>
    </source>
</evidence>
<dbReference type="SUPFAM" id="SSF51735">
    <property type="entry name" value="NAD(P)-binding Rossmann-fold domains"/>
    <property type="match status" value="1"/>
</dbReference>
<accession>A0A1C4BWR1</accession>
<dbReference type="GO" id="GO:0043464">
    <property type="term" value="P:malolactic fermentation"/>
    <property type="evidence" value="ECO:0007669"/>
    <property type="project" value="InterPro"/>
</dbReference>
<dbReference type="PIRSF" id="PIRSF000106">
    <property type="entry name" value="ME"/>
    <property type="match status" value="1"/>
</dbReference>
<comment type="catalytic activity">
    <reaction evidence="9">
        <text>(S)-malate + H(+) = (S)-lactate + CO2</text>
        <dbReference type="Rhea" id="RHEA:46276"/>
        <dbReference type="ChEBI" id="CHEBI:15378"/>
        <dbReference type="ChEBI" id="CHEBI:15589"/>
        <dbReference type="ChEBI" id="CHEBI:16526"/>
        <dbReference type="ChEBI" id="CHEBI:16651"/>
        <dbReference type="EC" id="4.1.1.101"/>
    </reaction>
</comment>
<evidence type="ECO:0000256" key="11">
    <source>
        <dbReference type="ARBA" id="ARBA00074565"/>
    </source>
</evidence>
<evidence type="ECO:0000256" key="8">
    <source>
        <dbReference type="ARBA" id="ARBA00023239"/>
    </source>
</evidence>
<dbReference type="PROSITE" id="PS00331">
    <property type="entry name" value="MALIC_ENZYMES"/>
    <property type="match status" value="1"/>
</dbReference>
<dbReference type="SMART" id="SM01274">
    <property type="entry name" value="malic"/>
    <property type="match status" value="1"/>
</dbReference>
<dbReference type="Pfam" id="PF03949">
    <property type="entry name" value="Malic_M"/>
    <property type="match status" value="1"/>
</dbReference>
<keyword evidence="7" id="KW-0464">Manganese</keyword>
<gene>
    <name evidence="18" type="ORF">GA0061074_1175</name>
</gene>
<evidence type="ECO:0000259" key="17">
    <source>
        <dbReference type="SMART" id="SM01274"/>
    </source>
</evidence>
<keyword evidence="6" id="KW-0520">NAD</keyword>
<feature type="binding site" evidence="14">
    <location>
        <position position="259"/>
    </location>
    <ligand>
        <name>a divalent metal cation</name>
        <dbReference type="ChEBI" id="CHEBI:60240"/>
    </ligand>
</feature>
<dbReference type="EMBL" id="FMAO01000017">
    <property type="protein sequence ID" value="SCC11356.1"/>
    <property type="molecule type" value="Genomic_DNA"/>
</dbReference>
<dbReference type="Pfam" id="PF00390">
    <property type="entry name" value="malic"/>
    <property type="match status" value="1"/>
</dbReference>
<organism evidence="18 19">
    <name type="scientific">Weissella bombi</name>
    <dbReference type="NCBI Taxonomy" id="1505725"/>
    <lineage>
        <taxon>Bacteria</taxon>
        <taxon>Bacillati</taxon>
        <taxon>Bacillota</taxon>
        <taxon>Bacilli</taxon>
        <taxon>Lactobacillales</taxon>
        <taxon>Lactobacillaceae</taxon>
        <taxon>Weissella</taxon>
    </lineage>
</organism>
<comment type="cofactor">
    <cofactor evidence="2">
        <name>Mn(2+)</name>
        <dbReference type="ChEBI" id="CHEBI:29035"/>
    </cofactor>
</comment>
<dbReference type="NCBIfam" id="NF010052">
    <property type="entry name" value="PRK13529.1"/>
    <property type="match status" value="1"/>
</dbReference>
<dbReference type="PRINTS" id="PR00072">
    <property type="entry name" value="MALOXRDTASE"/>
</dbReference>
<comment type="cofactor">
    <cofactor evidence="14">
        <name>Mg(2+)</name>
        <dbReference type="ChEBI" id="CHEBI:18420"/>
    </cofactor>
    <cofactor evidence="14">
        <name>Mn(2+)</name>
        <dbReference type="ChEBI" id="CHEBI:29035"/>
    </cofactor>
    <text evidence="14">Divalent metal cations. Prefers magnesium or manganese.</text>
</comment>
<dbReference type="SUPFAM" id="SSF53223">
    <property type="entry name" value="Aminoacid dehydrogenase-like, N-terminal domain"/>
    <property type="match status" value="1"/>
</dbReference>
<feature type="domain" description="Malic enzyme NAD-binding" evidence="16">
    <location>
        <begin position="260"/>
        <end position="516"/>
    </location>
</feature>
<dbReference type="GO" id="GO:0006108">
    <property type="term" value="P:malate metabolic process"/>
    <property type="evidence" value="ECO:0007669"/>
    <property type="project" value="TreeGrafter"/>
</dbReference>
<evidence type="ECO:0000256" key="13">
    <source>
        <dbReference type="PIRSR" id="PIRSR000106-2"/>
    </source>
</evidence>
<dbReference type="PANTHER" id="PTHR23406">
    <property type="entry name" value="MALIC ENZYME-RELATED"/>
    <property type="match status" value="1"/>
</dbReference>
<evidence type="ECO:0000256" key="4">
    <source>
        <dbReference type="ARBA" id="ARBA00011738"/>
    </source>
</evidence>
<dbReference type="GO" id="GO:0005829">
    <property type="term" value="C:cytosol"/>
    <property type="evidence" value="ECO:0007669"/>
    <property type="project" value="TreeGrafter"/>
</dbReference>
<dbReference type="SMART" id="SM00919">
    <property type="entry name" value="Malic_M"/>
    <property type="match status" value="1"/>
</dbReference>
<dbReference type="GO" id="GO:0030145">
    <property type="term" value="F:manganese ion binding"/>
    <property type="evidence" value="ECO:0007669"/>
    <property type="project" value="UniProtKB-ARBA"/>
</dbReference>
<dbReference type="GO" id="GO:0051287">
    <property type="term" value="F:NAD binding"/>
    <property type="evidence" value="ECO:0007669"/>
    <property type="project" value="InterPro"/>
</dbReference>
<evidence type="ECO:0000256" key="2">
    <source>
        <dbReference type="ARBA" id="ARBA00001936"/>
    </source>
</evidence>
<evidence type="ECO:0000256" key="9">
    <source>
        <dbReference type="ARBA" id="ARBA00051739"/>
    </source>
</evidence>
<dbReference type="GO" id="GO:0043883">
    <property type="term" value="F:malolactic enzyme activity"/>
    <property type="evidence" value="ECO:0007669"/>
    <property type="project" value="UniProtKB-EC"/>
</dbReference>